<dbReference type="InterPro" id="IPR002104">
    <property type="entry name" value="Integrase_catalytic"/>
</dbReference>
<dbReference type="PANTHER" id="PTHR30349:SF62">
    <property type="entry name" value="TYPE 1 FIMBRIAE REGULATORY PROTEIN FIMB-RELATED"/>
    <property type="match status" value="1"/>
</dbReference>
<keyword evidence="5" id="KW-0804">Transcription</keyword>
<keyword evidence="6" id="KW-0233">DNA recombination</keyword>
<dbReference type="GO" id="GO:0003677">
    <property type="term" value="F:DNA binding"/>
    <property type="evidence" value="ECO:0007669"/>
    <property type="project" value="InterPro"/>
</dbReference>
<dbReference type="RefSeq" id="WP_130015764.1">
    <property type="nucleotide sequence ID" value="NZ_CAMITJ010000001.1"/>
</dbReference>
<name>A0A515CV84_SERLI</name>
<keyword evidence="2" id="KW-1029">Fimbrium biogenesis</keyword>
<keyword evidence="3" id="KW-0229">DNA integration</keyword>
<dbReference type="InterPro" id="IPR013762">
    <property type="entry name" value="Integrase-like_cat_sf"/>
</dbReference>
<dbReference type="Proteomes" id="UP000317572">
    <property type="component" value="Chromosome"/>
</dbReference>
<dbReference type="GO" id="GO:0015074">
    <property type="term" value="P:DNA integration"/>
    <property type="evidence" value="ECO:0007669"/>
    <property type="project" value="UniProtKB-KW"/>
</dbReference>
<feature type="domain" description="Tyr recombinase" evidence="7">
    <location>
        <begin position="4"/>
        <end position="186"/>
    </location>
</feature>
<evidence type="ECO:0000256" key="6">
    <source>
        <dbReference type="ARBA" id="ARBA00023172"/>
    </source>
</evidence>
<dbReference type="NCBIfam" id="NF007371">
    <property type="entry name" value="PRK09871.1"/>
    <property type="match status" value="1"/>
</dbReference>
<dbReference type="Pfam" id="PF00589">
    <property type="entry name" value="Phage_integrase"/>
    <property type="match status" value="1"/>
</dbReference>
<evidence type="ECO:0000256" key="4">
    <source>
        <dbReference type="ARBA" id="ARBA00023015"/>
    </source>
</evidence>
<dbReference type="AlphaFoldDB" id="A0A515CV84"/>
<gene>
    <name evidence="8" type="ORF">EGO53_09680</name>
</gene>
<sequence>MKNNERKHLTRPEIERMLVAASDSPDPERNTCLLWMCFIHGCRVSELTGLHLADLDMAAGSLYVRRLKNGLSTVQPLHPMERKLLTRWLERRQRYPGANDYDWLFLSHKGGRLSRSRIYRILRQLGERAGLAIAVHPHMLRHACGYALADKGADTRLIQDYLGHRNIQHTVLYTASNAGRFKALWFEENVTF</sequence>
<keyword evidence="4" id="KW-0805">Transcription regulation</keyword>
<dbReference type="PROSITE" id="PS51898">
    <property type="entry name" value="TYR_RECOMBINASE"/>
    <property type="match status" value="1"/>
</dbReference>
<dbReference type="InterPro" id="IPR050090">
    <property type="entry name" value="Tyrosine_recombinase_XerCD"/>
</dbReference>
<dbReference type="NCBIfam" id="NF007370">
    <property type="entry name" value="PRK09870.1"/>
    <property type="match status" value="1"/>
</dbReference>
<dbReference type="SUPFAM" id="SSF56349">
    <property type="entry name" value="DNA breaking-rejoining enzymes"/>
    <property type="match status" value="1"/>
</dbReference>
<comment type="similarity">
    <text evidence="1">Belongs to the 'phage' integrase family.</text>
</comment>
<dbReference type="EMBL" id="CP033893">
    <property type="protein sequence ID" value="QDL32043.1"/>
    <property type="molecule type" value="Genomic_DNA"/>
</dbReference>
<reference evidence="8 9" key="1">
    <citation type="submission" date="2018-11" db="EMBL/GenBank/DDBJ databases">
        <title>The first complete genome of Serratia liquefaciens isolated from metalophyte plant revel distinctness adaptive mechanisms in an extreme habitat.</title>
        <authorList>
            <person name="Caneschi W.L."/>
            <person name="Sanchez A.B."/>
            <person name="Felestrino E.B."/>
            <person name="Assis R.A.B."/>
            <person name="Lemes C.G.C."/>
            <person name="Cordeiro I.F."/>
            <person name="Fonseca N.P."/>
            <person name="Villa M."/>
            <person name="Vieira I.T."/>
            <person name="Moraes L.A."/>
            <person name="Kamino L.H.Y."/>
            <person name="do Carmo F."/>
            <person name="Garcia C.M."/>
            <person name="Almeida N.F."/>
            <person name="Silva R.S."/>
            <person name="Ferro J.A."/>
            <person name="Ferro M.I.T."/>
            <person name="Varani A.M."/>
            <person name="Ferreira R.M."/>
            <person name="dos Santos V.L."/>
            <person name="Silva U.C."/>
            <person name="Setubal J.C."/>
            <person name="Moreira L.M."/>
        </authorList>
    </citation>
    <scope>NUCLEOTIDE SEQUENCE [LARGE SCALE GENOMIC DNA]</scope>
    <source>
        <strain evidence="8 9">FG3</strain>
    </source>
</reference>
<evidence type="ECO:0000259" key="7">
    <source>
        <dbReference type="PROSITE" id="PS51898"/>
    </source>
</evidence>
<dbReference type="GO" id="GO:0006310">
    <property type="term" value="P:DNA recombination"/>
    <property type="evidence" value="ECO:0007669"/>
    <property type="project" value="UniProtKB-KW"/>
</dbReference>
<evidence type="ECO:0000313" key="9">
    <source>
        <dbReference type="Proteomes" id="UP000317572"/>
    </source>
</evidence>
<organism evidence="8 9">
    <name type="scientific">Serratia liquefaciens</name>
    <dbReference type="NCBI Taxonomy" id="614"/>
    <lineage>
        <taxon>Bacteria</taxon>
        <taxon>Pseudomonadati</taxon>
        <taxon>Pseudomonadota</taxon>
        <taxon>Gammaproteobacteria</taxon>
        <taxon>Enterobacterales</taxon>
        <taxon>Yersiniaceae</taxon>
        <taxon>Serratia</taxon>
    </lineage>
</organism>
<dbReference type="Gene3D" id="1.10.443.10">
    <property type="entry name" value="Intergrase catalytic core"/>
    <property type="match status" value="1"/>
</dbReference>
<accession>A0A515CV84</accession>
<evidence type="ECO:0000256" key="1">
    <source>
        <dbReference type="ARBA" id="ARBA00008857"/>
    </source>
</evidence>
<evidence type="ECO:0000256" key="5">
    <source>
        <dbReference type="ARBA" id="ARBA00023163"/>
    </source>
</evidence>
<proteinExistence type="inferred from homology"/>
<protein>
    <submittedName>
        <fullName evidence="8">DNA recombinase</fullName>
    </submittedName>
</protein>
<evidence type="ECO:0000256" key="3">
    <source>
        <dbReference type="ARBA" id="ARBA00022908"/>
    </source>
</evidence>
<dbReference type="InterPro" id="IPR011010">
    <property type="entry name" value="DNA_brk_join_enz"/>
</dbReference>
<evidence type="ECO:0000256" key="2">
    <source>
        <dbReference type="ARBA" id="ARBA00022558"/>
    </source>
</evidence>
<evidence type="ECO:0000313" key="8">
    <source>
        <dbReference type="EMBL" id="QDL32043.1"/>
    </source>
</evidence>
<dbReference type="PANTHER" id="PTHR30349">
    <property type="entry name" value="PHAGE INTEGRASE-RELATED"/>
    <property type="match status" value="1"/>
</dbReference>